<reference evidence="1" key="2">
    <citation type="submission" date="2015-06" db="UniProtKB">
        <authorList>
            <consortium name="EnsemblMetazoa"/>
        </authorList>
    </citation>
    <scope>IDENTIFICATION</scope>
</reference>
<dbReference type="EnsemblMetazoa" id="tetur23g01350.1">
    <property type="protein sequence ID" value="tetur23g01350.1"/>
    <property type="gene ID" value="tetur23g01350"/>
</dbReference>
<accession>T1KVP1</accession>
<sequence>MILVNKQEPFLYFAQKASLIQL</sequence>
<dbReference type="Proteomes" id="UP000015104">
    <property type="component" value="Unassembled WGS sequence"/>
</dbReference>
<proteinExistence type="predicted"/>
<evidence type="ECO:0000313" key="1">
    <source>
        <dbReference type="EnsemblMetazoa" id="tetur23g01350.1"/>
    </source>
</evidence>
<dbReference type="HOGENOM" id="CLU_3425282_0_0_1"/>
<dbReference type="EMBL" id="CAEY01000613">
    <property type="status" value="NOT_ANNOTATED_CDS"/>
    <property type="molecule type" value="Genomic_DNA"/>
</dbReference>
<organism evidence="1 2">
    <name type="scientific">Tetranychus urticae</name>
    <name type="common">Two-spotted spider mite</name>
    <dbReference type="NCBI Taxonomy" id="32264"/>
    <lineage>
        <taxon>Eukaryota</taxon>
        <taxon>Metazoa</taxon>
        <taxon>Ecdysozoa</taxon>
        <taxon>Arthropoda</taxon>
        <taxon>Chelicerata</taxon>
        <taxon>Arachnida</taxon>
        <taxon>Acari</taxon>
        <taxon>Acariformes</taxon>
        <taxon>Trombidiformes</taxon>
        <taxon>Prostigmata</taxon>
        <taxon>Eleutherengona</taxon>
        <taxon>Raphignathae</taxon>
        <taxon>Tetranychoidea</taxon>
        <taxon>Tetranychidae</taxon>
        <taxon>Tetranychus</taxon>
    </lineage>
</organism>
<reference evidence="2" key="1">
    <citation type="submission" date="2011-08" db="EMBL/GenBank/DDBJ databases">
        <authorList>
            <person name="Rombauts S."/>
        </authorList>
    </citation>
    <scope>NUCLEOTIDE SEQUENCE</scope>
    <source>
        <strain evidence="2">London</strain>
    </source>
</reference>
<keyword evidence="2" id="KW-1185">Reference proteome</keyword>
<protein>
    <submittedName>
        <fullName evidence="1">Uncharacterized protein</fullName>
    </submittedName>
</protein>
<evidence type="ECO:0000313" key="2">
    <source>
        <dbReference type="Proteomes" id="UP000015104"/>
    </source>
</evidence>
<name>T1KVP1_TETUR</name>
<dbReference type="AlphaFoldDB" id="T1KVP1"/>